<organism evidence="2 3">
    <name type="scientific">Euphydryas editha</name>
    <name type="common">Edith's checkerspot</name>
    <dbReference type="NCBI Taxonomy" id="104508"/>
    <lineage>
        <taxon>Eukaryota</taxon>
        <taxon>Metazoa</taxon>
        <taxon>Ecdysozoa</taxon>
        <taxon>Arthropoda</taxon>
        <taxon>Hexapoda</taxon>
        <taxon>Insecta</taxon>
        <taxon>Pterygota</taxon>
        <taxon>Neoptera</taxon>
        <taxon>Endopterygota</taxon>
        <taxon>Lepidoptera</taxon>
        <taxon>Glossata</taxon>
        <taxon>Ditrysia</taxon>
        <taxon>Papilionoidea</taxon>
        <taxon>Nymphalidae</taxon>
        <taxon>Nymphalinae</taxon>
        <taxon>Euphydryas</taxon>
    </lineage>
</organism>
<gene>
    <name evidence="2" type="ORF">EEDITHA_LOCUS19417</name>
</gene>
<dbReference type="Proteomes" id="UP001153954">
    <property type="component" value="Unassembled WGS sequence"/>
</dbReference>
<feature type="region of interest" description="Disordered" evidence="1">
    <location>
        <begin position="101"/>
        <end position="135"/>
    </location>
</feature>
<accession>A0AAU9V4J4</accession>
<name>A0AAU9V4J4_EUPED</name>
<dbReference type="PROSITE" id="PS51257">
    <property type="entry name" value="PROKAR_LIPOPROTEIN"/>
    <property type="match status" value="1"/>
</dbReference>
<evidence type="ECO:0008006" key="4">
    <source>
        <dbReference type="Google" id="ProtNLM"/>
    </source>
</evidence>
<proteinExistence type="predicted"/>
<evidence type="ECO:0000313" key="2">
    <source>
        <dbReference type="EMBL" id="CAH2105111.1"/>
    </source>
</evidence>
<reference evidence="2" key="1">
    <citation type="submission" date="2022-03" db="EMBL/GenBank/DDBJ databases">
        <authorList>
            <person name="Tunstrom K."/>
        </authorList>
    </citation>
    <scope>NUCLEOTIDE SEQUENCE</scope>
</reference>
<dbReference type="AlphaFoldDB" id="A0AAU9V4J4"/>
<evidence type="ECO:0000256" key="1">
    <source>
        <dbReference type="SAM" id="MobiDB-lite"/>
    </source>
</evidence>
<dbReference type="EMBL" id="CAKOGL010000027">
    <property type="protein sequence ID" value="CAH2105111.1"/>
    <property type="molecule type" value="Genomic_DNA"/>
</dbReference>
<sequence>MVSNHSKFHLNSFSSLAGCANDRRRPGTSLAPSANRYDGALSQPDPTKLFNGKYLSIPNITSDALFQSANRWADYLYINRCPVRYNDRQRFCAGNVHQCGAVNRDTGSNQPRLRNLPDQHNKANPTDEKKKKKKN</sequence>
<protein>
    <recommendedName>
        <fullName evidence="4">SCP domain-containing protein</fullName>
    </recommendedName>
</protein>
<evidence type="ECO:0000313" key="3">
    <source>
        <dbReference type="Proteomes" id="UP001153954"/>
    </source>
</evidence>
<keyword evidence="3" id="KW-1185">Reference proteome</keyword>
<comment type="caution">
    <text evidence="2">The sequence shown here is derived from an EMBL/GenBank/DDBJ whole genome shotgun (WGS) entry which is preliminary data.</text>
</comment>
<feature type="region of interest" description="Disordered" evidence="1">
    <location>
        <begin position="24"/>
        <end position="45"/>
    </location>
</feature>
<feature type="compositionally biased region" description="Basic and acidic residues" evidence="1">
    <location>
        <begin position="115"/>
        <end position="129"/>
    </location>
</feature>